<proteinExistence type="predicted"/>
<keyword evidence="1" id="KW-0812">Transmembrane</keyword>
<dbReference type="STRING" id="1802301.A2664_01550"/>
<comment type="caution">
    <text evidence="2">The sequence shown here is derived from an EMBL/GenBank/DDBJ whole genome shotgun (WGS) entry which is preliminary data.</text>
</comment>
<feature type="transmembrane region" description="Helical" evidence="1">
    <location>
        <begin position="48"/>
        <end position="66"/>
    </location>
</feature>
<organism evidence="2 3">
    <name type="scientific">Candidatus Taylorbacteria bacterium RIFCSPHIGHO2_01_FULL_46_22b</name>
    <dbReference type="NCBI Taxonomy" id="1802301"/>
    <lineage>
        <taxon>Bacteria</taxon>
        <taxon>Candidatus Tayloriibacteriota</taxon>
    </lineage>
</organism>
<keyword evidence="1" id="KW-0472">Membrane</keyword>
<evidence type="ECO:0000256" key="1">
    <source>
        <dbReference type="SAM" id="Phobius"/>
    </source>
</evidence>
<feature type="transmembrane region" description="Helical" evidence="1">
    <location>
        <begin position="9"/>
        <end position="28"/>
    </location>
</feature>
<protein>
    <submittedName>
        <fullName evidence="2">Uncharacterized protein</fullName>
    </submittedName>
</protein>
<sequence>MKTHLIPPLTALLMMALATFFAVCTYGFSLEAARMLSKTTGEFIRTGWYAILSLGIVYFFIIPPIARRKSRRLCVQMYEDLQVWLANNTLTDGNYSEYHHIACKFERVVSDHLREFPSDVRKQSWQDLQRIADAAIVRNP</sequence>
<evidence type="ECO:0000313" key="3">
    <source>
        <dbReference type="Proteomes" id="UP000178873"/>
    </source>
</evidence>
<gene>
    <name evidence="2" type="ORF">A2664_01550</name>
</gene>
<keyword evidence="1" id="KW-1133">Transmembrane helix</keyword>
<reference evidence="2 3" key="1">
    <citation type="journal article" date="2016" name="Nat. Commun.">
        <title>Thousands of microbial genomes shed light on interconnected biogeochemical processes in an aquifer system.</title>
        <authorList>
            <person name="Anantharaman K."/>
            <person name="Brown C.T."/>
            <person name="Hug L.A."/>
            <person name="Sharon I."/>
            <person name="Castelle C.J."/>
            <person name="Probst A.J."/>
            <person name="Thomas B.C."/>
            <person name="Singh A."/>
            <person name="Wilkins M.J."/>
            <person name="Karaoz U."/>
            <person name="Brodie E.L."/>
            <person name="Williams K.H."/>
            <person name="Hubbard S.S."/>
            <person name="Banfield J.F."/>
        </authorList>
    </citation>
    <scope>NUCLEOTIDE SEQUENCE [LARGE SCALE GENOMIC DNA]</scope>
</reference>
<name>A0A1G2M2Q1_9BACT</name>
<accession>A0A1G2M2Q1</accession>
<evidence type="ECO:0000313" key="2">
    <source>
        <dbReference type="EMBL" id="OHA18137.1"/>
    </source>
</evidence>
<dbReference type="EMBL" id="MHRF01000007">
    <property type="protein sequence ID" value="OHA18137.1"/>
    <property type="molecule type" value="Genomic_DNA"/>
</dbReference>
<dbReference type="Proteomes" id="UP000178873">
    <property type="component" value="Unassembled WGS sequence"/>
</dbReference>
<dbReference type="AlphaFoldDB" id="A0A1G2M2Q1"/>